<organism evidence="1 2">
    <name type="scientific">Pristionchus pacificus</name>
    <name type="common">Parasitic nematode worm</name>
    <dbReference type="NCBI Taxonomy" id="54126"/>
    <lineage>
        <taxon>Eukaryota</taxon>
        <taxon>Metazoa</taxon>
        <taxon>Ecdysozoa</taxon>
        <taxon>Nematoda</taxon>
        <taxon>Chromadorea</taxon>
        <taxon>Rhabditida</taxon>
        <taxon>Rhabditina</taxon>
        <taxon>Diplogasteromorpha</taxon>
        <taxon>Diplogasteroidea</taxon>
        <taxon>Neodiplogasteridae</taxon>
        <taxon>Pristionchus</taxon>
    </lineage>
</organism>
<protein>
    <submittedName>
        <fullName evidence="1">Uncharacterized protein</fullName>
    </submittedName>
</protein>
<accession>A0A8R1YJ58</accession>
<name>A0A2A6CZQ8_PRIPA</name>
<sequence>MSLHSSHCFLPSTMFLPSSLLALLVFVQHAWGWYPRPHYRNSRGPGGSLQLLLQSLNITEPYQSGKGTPCCMDTLGSGVCKSMSRRSPDHFLHQCRTNADFSFIQCCASCHFGNEVQLKGIDGREFPTPESLYDYDVERMLQSKGVQCIDRRTARFCEALVTQKLISNSNSRVLDIYKRMPTGYKDLKSLIGGIDLLRDAPCESSALAFRVCRKTCGYCSKESMLIPILFLLLPYSHALPTNGETAASLIGRTPCCQDRLTALTCQRLALKHPASFSHKCMHSADFAFVQCCGSCFDRRFSNSSGLYADAVARLIDRPHFGDCRDTRGIEWCTRFAKRQLDTRTNKQGTSAMWEPWFRQGCDAFPFAFRVCRSSCGFCTTGLKRTSITYDYAIATDRNRCPITKAFSDKPLSPTEFDPLASLNLAEWKSLTGDYFVVVDHNYQEDDDLNDGVDFADFDHS</sequence>
<reference evidence="2" key="1">
    <citation type="journal article" date="2008" name="Nat. Genet.">
        <title>The Pristionchus pacificus genome provides a unique perspective on nematode lifestyle and parasitism.</title>
        <authorList>
            <person name="Dieterich C."/>
            <person name="Clifton S.W."/>
            <person name="Schuster L.N."/>
            <person name="Chinwalla A."/>
            <person name="Delehaunty K."/>
            <person name="Dinkelacker I."/>
            <person name="Fulton L."/>
            <person name="Fulton R."/>
            <person name="Godfrey J."/>
            <person name="Minx P."/>
            <person name="Mitreva M."/>
            <person name="Roeseler W."/>
            <person name="Tian H."/>
            <person name="Witte H."/>
            <person name="Yang S.P."/>
            <person name="Wilson R.K."/>
            <person name="Sommer R.J."/>
        </authorList>
    </citation>
    <scope>NUCLEOTIDE SEQUENCE [LARGE SCALE GENOMIC DNA]</scope>
    <source>
        <strain evidence="2">PS312</strain>
    </source>
</reference>
<dbReference type="EnsemblMetazoa" id="PPA27373.1">
    <property type="protein sequence ID" value="PPA27373.1"/>
    <property type="gene ID" value="WBGene00116927"/>
</dbReference>
<dbReference type="PANTHER" id="PTHR35017:SF7">
    <property type="entry name" value="SHKT DOMAIN-CONTAINING PROTEIN"/>
    <property type="match status" value="1"/>
</dbReference>
<evidence type="ECO:0000313" key="1">
    <source>
        <dbReference type="EnsemblMetazoa" id="PPA27373.1"/>
    </source>
</evidence>
<accession>A0A2A6CZQ8</accession>
<reference evidence="1" key="2">
    <citation type="submission" date="2022-06" db="UniProtKB">
        <authorList>
            <consortium name="EnsemblMetazoa"/>
        </authorList>
    </citation>
    <scope>IDENTIFICATION</scope>
    <source>
        <strain evidence="1">PS312</strain>
    </source>
</reference>
<dbReference type="OrthoDB" id="5784293at2759"/>
<dbReference type="Proteomes" id="UP000005239">
    <property type="component" value="Unassembled WGS sequence"/>
</dbReference>
<dbReference type="PANTHER" id="PTHR35017">
    <property type="entry name" value="PROTEIN CBG16223-RELATED"/>
    <property type="match status" value="1"/>
</dbReference>
<gene>
    <name evidence="1" type="primary">WBGene00116927</name>
</gene>
<proteinExistence type="predicted"/>
<dbReference type="AlphaFoldDB" id="A0A2A6CZQ8"/>
<keyword evidence="2" id="KW-1185">Reference proteome</keyword>
<evidence type="ECO:0000313" key="2">
    <source>
        <dbReference type="Proteomes" id="UP000005239"/>
    </source>
</evidence>